<comment type="caution">
    <text evidence="3">The sequence shown here is derived from an EMBL/GenBank/DDBJ whole genome shotgun (WGS) entry which is preliminary data.</text>
</comment>
<evidence type="ECO:0000256" key="1">
    <source>
        <dbReference type="ARBA" id="ARBA00006484"/>
    </source>
</evidence>
<dbReference type="EMBL" id="LQWY01000012">
    <property type="protein sequence ID" value="OAH62033.1"/>
    <property type="molecule type" value="Genomic_DNA"/>
</dbReference>
<dbReference type="CDD" id="cd05233">
    <property type="entry name" value="SDR_c"/>
    <property type="match status" value="1"/>
</dbReference>
<keyword evidence="4" id="KW-1185">Reference proteome</keyword>
<name>A0A177L8X4_9BACI</name>
<evidence type="ECO:0000256" key="2">
    <source>
        <dbReference type="ARBA" id="ARBA00023002"/>
    </source>
</evidence>
<dbReference type="Gene3D" id="3.40.50.720">
    <property type="entry name" value="NAD(P)-binding Rossmann-like Domain"/>
    <property type="match status" value="1"/>
</dbReference>
<sequence>MRKKALITGASGGIGSAIALKLAEDGWDVYIHYSQNKKSVDHLAVRIREKGCEAVVIQADLTKREEVESLVKATSDTTAVLFAAGMNQYGMLQDVTDAEMDELWRVHLKAPLMISRALIPTLIHQDNASITLISSIWGETGASCEVVYSAVKGAQIAFAKALAKELGPSGVRVNTIAPGAVQTAMNNGFSMDEQEEIASGIPLGRFAQPDEIAGVAAFLLSPAASYITGHTLSVNGGWYA</sequence>
<dbReference type="PRINTS" id="PR00081">
    <property type="entry name" value="GDHRDH"/>
</dbReference>
<dbReference type="FunFam" id="3.40.50.720:FF:000173">
    <property type="entry name" value="3-oxoacyl-[acyl-carrier protein] reductase"/>
    <property type="match status" value="1"/>
</dbReference>
<dbReference type="RefSeq" id="WP_063964900.1">
    <property type="nucleotide sequence ID" value="NZ_JBCNAN010000043.1"/>
</dbReference>
<gene>
    <name evidence="3" type="primary">fabG</name>
    <name evidence="3" type="ORF">AWH49_00765</name>
</gene>
<comment type="similarity">
    <text evidence="1">Belongs to the short-chain dehydrogenases/reductases (SDR) family.</text>
</comment>
<dbReference type="NCBIfam" id="NF047420">
    <property type="entry name" value="EF_P_mod_YmfI"/>
    <property type="match status" value="1"/>
</dbReference>
<keyword evidence="2" id="KW-0560">Oxidoreductase</keyword>
<dbReference type="GO" id="GO:0016491">
    <property type="term" value="F:oxidoreductase activity"/>
    <property type="evidence" value="ECO:0007669"/>
    <property type="project" value="UniProtKB-KW"/>
</dbReference>
<dbReference type="STRING" id="29332.AWH48_11115"/>
<reference evidence="3 4" key="1">
    <citation type="submission" date="2016-01" db="EMBL/GenBank/DDBJ databases">
        <title>Investigation of taxonomic status of Bacillus aminovorans.</title>
        <authorList>
            <person name="Verma A."/>
            <person name="Pal Y."/>
            <person name="Krishnamurthi S."/>
        </authorList>
    </citation>
    <scope>NUCLEOTIDE SEQUENCE [LARGE SCALE GENOMIC DNA]</scope>
    <source>
        <strain evidence="3 4">DSM 1314</strain>
    </source>
</reference>
<dbReference type="SUPFAM" id="SSF51735">
    <property type="entry name" value="NAD(P)-binding Rossmann-fold domains"/>
    <property type="match status" value="1"/>
</dbReference>
<organism evidence="3 4">
    <name type="scientific">Domibacillus aminovorans</name>
    <dbReference type="NCBI Taxonomy" id="29332"/>
    <lineage>
        <taxon>Bacteria</taxon>
        <taxon>Bacillati</taxon>
        <taxon>Bacillota</taxon>
        <taxon>Bacilli</taxon>
        <taxon>Bacillales</taxon>
        <taxon>Bacillaceae</taxon>
        <taxon>Domibacillus</taxon>
    </lineage>
</organism>
<dbReference type="Pfam" id="PF13561">
    <property type="entry name" value="adh_short_C2"/>
    <property type="match status" value="1"/>
</dbReference>
<evidence type="ECO:0000313" key="4">
    <source>
        <dbReference type="Proteomes" id="UP000076935"/>
    </source>
</evidence>
<dbReference type="InterPro" id="IPR002347">
    <property type="entry name" value="SDR_fam"/>
</dbReference>
<dbReference type="PANTHER" id="PTHR42879:SF2">
    <property type="entry name" value="3-OXOACYL-[ACYL-CARRIER-PROTEIN] REDUCTASE FABG"/>
    <property type="match status" value="1"/>
</dbReference>
<dbReference type="InterPro" id="IPR050259">
    <property type="entry name" value="SDR"/>
</dbReference>
<dbReference type="InterPro" id="IPR036291">
    <property type="entry name" value="NAD(P)-bd_dom_sf"/>
</dbReference>
<protein>
    <submittedName>
        <fullName evidence="3">3-ketoacyl-ACP reductase</fullName>
    </submittedName>
</protein>
<evidence type="ECO:0000313" key="3">
    <source>
        <dbReference type="EMBL" id="OAH62033.1"/>
    </source>
</evidence>
<dbReference type="PANTHER" id="PTHR42879">
    <property type="entry name" value="3-OXOACYL-(ACYL-CARRIER-PROTEIN) REDUCTASE"/>
    <property type="match status" value="1"/>
</dbReference>
<proteinExistence type="inferred from homology"/>
<dbReference type="Proteomes" id="UP000076935">
    <property type="component" value="Unassembled WGS sequence"/>
</dbReference>
<dbReference type="AlphaFoldDB" id="A0A177L8X4"/>
<accession>A0A177L8X4</accession>